<keyword evidence="3" id="KW-1185">Reference proteome</keyword>
<evidence type="ECO:0000313" key="3">
    <source>
        <dbReference type="Proteomes" id="UP000198773"/>
    </source>
</evidence>
<keyword evidence="1" id="KW-0732">Signal</keyword>
<proteinExistence type="predicted"/>
<dbReference type="STRING" id="152573.SAMN04488051_11813"/>
<sequence length="156" mass="17527">MNTQSVLLLLLFNAMFLFHSTATAKPVFAIKADIYQLEHAVTIDSQIEQTLQSIDPIHQPRLLAALGKSALIEMGTDQRMTALEVMNTPDGEYFNAVMKVKNKEGEDWETITSFLPSIPSGQTVYFSRTIDDSVWLIRLTGTRYESEQLGRESLAN</sequence>
<dbReference type="Proteomes" id="UP000198773">
    <property type="component" value="Unassembled WGS sequence"/>
</dbReference>
<evidence type="ECO:0000256" key="1">
    <source>
        <dbReference type="SAM" id="SignalP"/>
    </source>
</evidence>
<reference evidence="2 3" key="1">
    <citation type="submission" date="2016-10" db="EMBL/GenBank/DDBJ databases">
        <authorList>
            <person name="de Groot N.N."/>
        </authorList>
    </citation>
    <scope>NUCLEOTIDE SEQUENCE [LARGE SCALE GENOMIC DNA]</scope>
    <source>
        <strain evidence="2 3">CGMCC 1.3430</strain>
    </source>
</reference>
<feature type="signal peptide" evidence="1">
    <location>
        <begin position="1"/>
        <end position="24"/>
    </location>
</feature>
<dbReference type="AlphaFoldDB" id="A0A1H4G4B9"/>
<protein>
    <submittedName>
        <fullName evidence="2">Uncharacterized protein</fullName>
    </submittedName>
</protein>
<feature type="chain" id="PRO_5011462210" evidence="1">
    <location>
        <begin position="25"/>
        <end position="156"/>
    </location>
</feature>
<evidence type="ECO:0000313" key="2">
    <source>
        <dbReference type="EMBL" id="SEB04237.1"/>
    </source>
</evidence>
<accession>A0A1H4G4B9</accession>
<dbReference type="EMBL" id="FNRM01000018">
    <property type="protein sequence ID" value="SEB04237.1"/>
    <property type="molecule type" value="Genomic_DNA"/>
</dbReference>
<gene>
    <name evidence="2" type="ORF">SAMN04488051_11813</name>
</gene>
<name>A0A1H4G4B9_ALKAM</name>
<dbReference type="RefSeq" id="WP_245785787.1">
    <property type="nucleotide sequence ID" value="NZ_FNRM01000018.1"/>
</dbReference>
<organism evidence="2 3">
    <name type="scientific">Alkalimonas amylolytica</name>
    <dbReference type="NCBI Taxonomy" id="152573"/>
    <lineage>
        <taxon>Bacteria</taxon>
        <taxon>Pseudomonadati</taxon>
        <taxon>Pseudomonadota</taxon>
        <taxon>Gammaproteobacteria</taxon>
        <taxon>Alkalimonas</taxon>
    </lineage>
</organism>